<dbReference type="GO" id="GO:0006355">
    <property type="term" value="P:regulation of DNA-templated transcription"/>
    <property type="evidence" value="ECO:0007669"/>
    <property type="project" value="InterPro"/>
</dbReference>
<dbReference type="InterPro" id="IPR001867">
    <property type="entry name" value="OmpR/PhoB-type_DNA-bd"/>
</dbReference>
<dbReference type="SMART" id="SM00862">
    <property type="entry name" value="Trans_reg_C"/>
    <property type="match status" value="1"/>
</dbReference>
<feature type="domain" description="OmpR/PhoB-type" evidence="7">
    <location>
        <begin position="131"/>
        <end position="228"/>
    </location>
</feature>
<dbReference type="Gene3D" id="1.10.10.10">
    <property type="entry name" value="Winged helix-like DNA-binding domain superfamily/Winged helix DNA-binding domain"/>
    <property type="match status" value="1"/>
</dbReference>
<name>A0A2W1NFU7_9FLAO</name>
<proteinExistence type="predicted"/>
<dbReference type="PANTHER" id="PTHR48111:SF40">
    <property type="entry name" value="PHOSPHATE REGULON TRANSCRIPTIONAL REGULATORY PROTEIN PHOB"/>
    <property type="match status" value="1"/>
</dbReference>
<dbReference type="InterPro" id="IPR016032">
    <property type="entry name" value="Sig_transdc_resp-reg_C-effctor"/>
</dbReference>
<reference evidence="8 9" key="1">
    <citation type="submission" date="2018-06" db="EMBL/GenBank/DDBJ databases">
        <title>The draft genome sequence of Crocinitomix sp. SM1701.</title>
        <authorList>
            <person name="Zhang X."/>
        </authorList>
    </citation>
    <scope>NUCLEOTIDE SEQUENCE [LARGE SCALE GENOMIC DNA]</scope>
    <source>
        <strain evidence="8 9">SM1701</strain>
    </source>
</reference>
<dbReference type="AlphaFoldDB" id="A0A2W1NFU7"/>
<dbReference type="PROSITE" id="PS50110">
    <property type="entry name" value="RESPONSE_REGULATORY"/>
    <property type="match status" value="1"/>
</dbReference>
<dbReference type="CDD" id="cd00383">
    <property type="entry name" value="trans_reg_C"/>
    <property type="match status" value="1"/>
</dbReference>
<keyword evidence="3 5" id="KW-0238">DNA-binding</keyword>
<dbReference type="Proteomes" id="UP000249248">
    <property type="component" value="Unassembled WGS sequence"/>
</dbReference>
<accession>A0A2W1NFU7</accession>
<dbReference type="CDD" id="cd17574">
    <property type="entry name" value="REC_OmpR"/>
    <property type="match status" value="1"/>
</dbReference>
<keyword evidence="9" id="KW-1185">Reference proteome</keyword>
<feature type="domain" description="Response regulatory" evidence="6">
    <location>
        <begin position="6"/>
        <end position="120"/>
    </location>
</feature>
<evidence type="ECO:0000256" key="1">
    <source>
        <dbReference type="ARBA" id="ARBA00022553"/>
    </source>
</evidence>
<dbReference type="PROSITE" id="PS51755">
    <property type="entry name" value="OMPR_PHOB"/>
    <property type="match status" value="1"/>
</dbReference>
<dbReference type="SUPFAM" id="SSF52172">
    <property type="entry name" value="CheY-like"/>
    <property type="match status" value="1"/>
</dbReference>
<evidence type="ECO:0000256" key="2">
    <source>
        <dbReference type="ARBA" id="ARBA00023012"/>
    </source>
</evidence>
<dbReference type="Gene3D" id="6.10.250.690">
    <property type="match status" value="1"/>
</dbReference>
<protein>
    <submittedName>
        <fullName evidence="8">DNA-binding response regulator</fullName>
    </submittedName>
</protein>
<dbReference type="OrthoDB" id="9790442at2"/>
<evidence type="ECO:0000259" key="6">
    <source>
        <dbReference type="PROSITE" id="PS50110"/>
    </source>
</evidence>
<dbReference type="InterPro" id="IPR001789">
    <property type="entry name" value="Sig_transdc_resp-reg_receiver"/>
</dbReference>
<dbReference type="RefSeq" id="WP_111062114.1">
    <property type="nucleotide sequence ID" value="NZ_JBHUCU010000002.1"/>
</dbReference>
<dbReference type="GO" id="GO:0032993">
    <property type="term" value="C:protein-DNA complex"/>
    <property type="evidence" value="ECO:0007669"/>
    <property type="project" value="TreeGrafter"/>
</dbReference>
<dbReference type="InterPro" id="IPR036388">
    <property type="entry name" value="WH-like_DNA-bd_sf"/>
</dbReference>
<gene>
    <name evidence="8" type="ORF">DNU06_04920</name>
</gene>
<dbReference type="Pfam" id="PF00072">
    <property type="entry name" value="Response_reg"/>
    <property type="match status" value="1"/>
</dbReference>
<evidence type="ECO:0000313" key="8">
    <source>
        <dbReference type="EMBL" id="PZE17963.1"/>
    </source>
</evidence>
<sequence length="229" mass="26475">MNEKIKILLAEDDSNLGNLLSTFLKAKNFDVTLCINGEIALERFKSQVYDFVILDVMMPIMDGFSVAKEIRETDQETPILFLTAKSMQDDKLKGFSSGADDYMTKPFNMEELVARINAVLKRTYKDGNKKQTEYEIGDIKFDYTRQIITINGEVQKLTTKENELFYILIRNKDEILDRNAALRHVWGDDNYFNGRSMDVYITKLRKHIKSSAHVEILNVHGKGFKLLEK</sequence>
<dbReference type="EMBL" id="QKSB01000002">
    <property type="protein sequence ID" value="PZE17963.1"/>
    <property type="molecule type" value="Genomic_DNA"/>
</dbReference>
<dbReference type="SMART" id="SM00448">
    <property type="entry name" value="REC"/>
    <property type="match status" value="1"/>
</dbReference>
<dbReference type="GO" id="GO:0000976">
    <property type="term" value="F:transcription cis-regulatory region binding"/>
    <property type="evidence" value="ECO:0007669"/>
    <property type="project" value="TreeGrafter"/>
</dbReference>
<keyword evidence="2" id="KW-0902">Two-component regulatory system</keyword>
<dbReference type="GO" id="GO:0005829">
    <property type="term" value="C:cytosol"/>
    <property type="evidence" value="ECO:0007669"/>
    <property type="project" value="TreeGrafter"/>
</dbReference>
<keyword evidence="1 4" id="KW-0597">Phosphoprotein</keyword>
<dbReference type="SUPFAM" id="SSF46894">
    <property type="entry name" value="C-terminal effector domain of the bipartite response regulators"/>
    <property type="match status" value="1"/>
</dbReference>
<dbReference type="GO" id="GO:0000156">
    <property type="term" value="F:phosphorelay response regulator activity"/>
    <property type="evidence" value="ECO:0007669"/>
    <property type="project" value="TreeGrafter"/>
</dbReference>
<feature type="DNA-binding region" description="OmpR/PhoB-type" evidence="5">
    <location>
        <begin position="131"/>
        <end position="228"/>
    </location>
</feature>
<evidence type="ECO:0000313" key="9">
    <source>
        <dbReference type="Proteomes" id="UP000249248"/>
    </source>
</evidence>
<dbReference type="InterPro" id="IPR039420">
    <property type="entry name" value="WalR-like"/>
</dbReference>
<dbReference type="InterPro" id="IPR011006">
    <property type="entry name" value="CheY-like_superfamily"/>
</dbReference>
<dbReference type="Gene3D" id="3.40.50.2300">
    <property type="match status" value="1"/>
</dbReference>
<comment type="caution">
    <text evidence="8">The sequence shown here is derived from an EMBL/GenBank/DDBJ whole genome shotgun (WGS) entry which is preliminary data.</text>
</comment>
<dbReference type="Pfam" id="PF00486">
    <property type="entry name" value="Trans_reg_C"/>
    <property type="match status" value="1"/>
</dbReference>
<dbReference type="PANTHER" id="PTHR48111">
    <property type="entry name" value="REGULATOR OF RPOS"/>
    <property type="match status" value="1"/>
</dbReference>
<evidence type="ECO:0000256" key="4">
    <source>
        <dbReference type="PROSITE-ProRule" id="PRU00169"/>
    </source>
</evidence>
<organism evidence="8 9">
    <name type="scientific">Putridiphycobacter roseus</name>
    <dbReference type="NCBI Taxonomy" id="2219161"/>
    <lineage>
        <taxon>Bacteria</taxon>
        <taxon>Pseudomonadati</taxon>
        <taxon>Bacteroidota</taxon>
        <taxon>Flavobacteriia</taxon>
        <taxon>Flavobacteriales</taxon>
        <taxon>Crocinitomicaceae</taxon>
        <taxon>Putridiphycobacter</taxon>
    </lineage>
</organism>
<evidence type="ECO:0000259" key="7">
    <source>
        <dbReference type="PROSITE" id="PS51755"/>
    </source>
</evidence>
<evidence type="ECO:0000256" key="5">
    <source>
        <dbReference type="PROSITE-ProRule" id="PRU01091"/>
    </source>
</evidence>
<feature type="modified residue" description="4-aspartylphosphate" evidence="4">
    <location>
        <position position="55"/>
    </location>
</feature>
<evidence type="ECO:0000256" key="3">
    <source>
        <dbReference type="ARBA" id="ARBA00023125"/>
    </source>
</evidence>